<dbReference type="Pfam" id="PF00004">
    <property type="entry name" value="AAA"/>
    <property type="match status" value="2"/>
</dbReference>
<dbReference type="InterPro" id="IPR050168">
    <property type="entry name" value="AAA_ATPase_domain"/>
</dbReference>
<evidence type="ECO:0000256" key="1">
    <source>
        <dbReference type="ARBA" id="ARBA00004370"/>
    </source>
</evidence>
<keyword evidence="3" id="KW-0962">Peroxisome biogenesis</keyword>
<dbReference type="Proteomes" id="UP001472866">
    <property type="component" value="Chromosome 01"/>
</dbReference>
<dbReference type="SUPFAM" id="SSF52540">
    <property type="entry name" value="P-loop containing nucleoside triphosphate hydrolases"/>
    <property type="match status" value="2"/>
</dbReference>
<dbReference type="Gene3D" id="3.40.50.300">
    <property type="entry name" value="P-loop containing nucleotide triphosphate hydrolases"/>
    <property type="match status" value="2"/>
</dbReference>
<dbReference type="GO" id="GO:0016558">
    <property type="term" value="P:protein import into peroxisome matrix"/>
    <property type="evidence" value="ECO:0007669"/>
    <property type="project" value="TreeGrafter"/>
</dbReference>
<proteinExistence type="inferred from homology"/>
<evidence type="ECO:0000313" key="13">
    <source>
        <dbReference type="Proteomes" id="UP001472866"/>
    </source>
</evidence>
<keyword evidence="7" id="KW-0472">Membrane</keyword>
<name>A0AAX4NZF2_9CHLO</name>
<organism evidence="12 13">
    <name type="scientific">Chloropicon roscoffensis</name>
    <dbReference type="NCBI Taxonomy" id="1461544"/>
    <lineage>
        <taxon>Eukaryota</taxon>
        <taxon>Viridiplantae</taxon>
        <taxon>Chlorophyta</taxon>
        <taxon>Chloropicophyceae</taxon>
        <taxon>Chloropicales</taxon>
        <taxon>Chloropicaceae</taxon>
        <taxon>Chloropicon</taxon>
    </lineage>
</organism>
<dbReference type="PROSITE" id="PS00674">
    <property type="entry name" value="AAA"/>
    <property type="match status" value="1"/>
</dbReference>
<evidence type="ECO:0000256" key="7">
    <source>
        <dbReference type="ARBA" id="ARBA00023136"/>
    </source>
</evidence>
<sequence>MVRWDFSPTASRPGPAPFVVDESVRGVIKRAQDLSRREGWLDLPTTRIGVKLMLLDASTTLTTLPAPGHAAGGVELPPCWATLGTLRKLSAYDGTDLRLETTLEYEAAFSPGACGGGAAPARTRATWAKVFGLAKSSETEDGVLYLSPQVAHNLSVHHDLLWGLILGGTGERGEVEVTVTKARDGDLEEACAAEMTVAKVAVPTTENLLEFTVADKELSFGHSEIERATFSLREFFKSKRLVEGGQVLAIPRKAAPGMAANLLHTTNEQDLFFVKVVDVKPAQEKPTVISASNCRIILQGSTSCGTPPLLGSHRNPISSLLSNETAKTLLPILIAYFHCKLQRSSRTSIILHGPPGCNKSGCVADIASALGIHIVSLNAFDLIQPTEEKTAEVLSETFEKCKEFSPCILLLRKGHAFGQIPHQMEKDRLLFTSLAKHMEMGNEREREFEKGQGEGSDGKRKGNIMVVTTTESIDDFPTGLRPLFSHEVEYTATNETSRENLSALPGLEGVGGEGWETVGLTPRDLRSVVSKSYELLNGEGEKEPEAERKTDAKSCFASALRVTKDRIAKTLGAPKVPSVQWSDIGGLEEAKKSIIATIETPLKYPLLFSKDKKRRSGVLLYGPPGTGKTLLAKAIATEFKMNFLSVKGPELINMYVGESERNVREVFAKARGASPCIVFFDELDSLAPARGSGGDSGGVMDRVVSQFLAELDGVQSSGKESIFVVGATNRPDLIDSALLRPGRFDCLQYIGISSSPENKENVLRALTRNFVLHEDVSLSEVARRCPETYSGADLYAVCTEAWLTAAKGVAESRVKDGFVITVSFEDFLAGLAKVRPSLSVQEIQRYKALHQKYNQK</sequence>
<accession>A0AAX4NZF2</accession>
<keyword evidence="4" id="KW-0547">Nucleotide-binding</keyword>
<evidence type="ECO:0000313" key="12">
    <source>
        <dbReference type="EMBL" id="WZN59091.1"/>
    </source>
</evidence>
<dbReference type="AlphaFoldDB" id="A0AAX4NZF2"/>
<feature type="domain" description="AAA+ ATPase" evidence="11">
    <location>
        <begin position="614"/>
        <end position="754"/>
    </location>
</feature>
<dbReference type="InterPro" id="IPR027417">
    <property type="entry name" value="P-loop_NTPase"/>
</dbReference>
<evidence type="ECO:0000256" key="4">
    <source>
        <dbReference type="ARBA" id="ARBA00022741"/>
    </source>
</evidence>
<dbReference type="GO" id="GO:0005829">
    <property type="term" value="C:cytosol"/>
    <property type="evidence" value="ECO:0007669"/>
    <property type="project" value="TreeGrafter"/>
</dbReference>
<dbReference type="EMBL" id="CP151501">
    <property type="protein sequence ID" value="WZN59091.1"/>
    <property type="molecule type" value="Genomic_DNA"/>
</dbReference>
<comment type="subcellular location">
    <subcellularLocation>
        <location evidence="1">Membrane</location>
    </subcellularLocation>
</comment>
<gene>
    <name evidence="12" type="ORF">HKI87_01g06160</name>
</gene>
<evidence type="ECO:0000256" key="8">
    <source>
        <dbReference type="ARBA" id="ARBA00034811"/>
    </source>
</evidence>
<dbReference type="PANTHER" id="PTHR23077">
    <property type="entry name" value="AAA-FAMILY ATPASE"/>
    <property type="match status" value="1"/>
</dbReference>
<evidence type="ECO:0000256" key="2">
    <source>
        <dbReference type="ARBA" id="ARBA00006914"/>
    </source>
</evidence>
<dbReference type="PANTHER" id="PTHR23077:SF9">
    <property type="entry name" value="PEROXISOMAL ATPASE PEX6"/>
    <property type="match status" value="1"/>
</dbReference>
<protein>
    <recommendedName>
        <fullName evidence="8">Peroxisomal ATPase PEX6</fullName>
    </recommendedName>
    <alternativeName>
        <fullName evidence="9">Peroxin-6</fullName>
    </alternativeName>
</protein>
<feature type="domain" description="AAA+ ATPase" evidence="11">
    <location>
        <begin position="345"/>
        <end position="494"/>
    </location>
</feature>
<comment type="similarity">
    <text evidence="2">Belongs to the AAA ATPase family.</text>
</comment>
<evidence type="ECO:0000256" key="3">
    <source>
        <dbReference type="ARBA" id="ARBA00022593"/>
    </source>
</evidence>
<evidence type="ECO:0000259" key="11">
    <source>
        <dbReference type="SMART" id="SM00382"/>
    </source>
</evidence>
<dbReference type="GO" id="GO:0016887">
    <property type="term" value="F:ATP hydrolysis activity"/>
    <property type="evidence" value="ECO:0007669"/>
    <property type="project" value="InterPro"/>
</dbReference>
<evidence type="ECO:0000256" key="10">
    <source>
        <dbReference type="ARBA" id="ARBA00048778"/>
    </source>
</evidence>
<dbReference type="InterPro" id="IPR047533">
    <property type="entry name" value="RecA-like_PEX6_r2"/>
</dbReference>
<reference evidence="12 13" key="1">
    <citation type="submission" date="2024-03" db="EMBL/GenBank/DDBJ databases">
        <title>Complete genome sequence of the green alga Chloropicon roscoffensis RCC1871.</title>
        <authorList>
            <person name="Lemieux C."/>
            <person name="Pombert J.-F."/>
            <person name="Otis C."/>
            <person name="Turmel M."/>
        </authorList>
    </citation>
    <scope>NUCLEOTIDE SEQUENCE [LARGE SCALE GENOMIC DNA]</scope>
    <source>
        <strain evidence="12 13">RCC1871</strain>
    </source>
</reference>
<dbReference type="CDD" id="cd19527">
    <property type="entry name" value="RecA-like_PEX6_r2"/>
    <property type="match status" value="1"/>
</dbReference>
<keyword evidence="5" id="KW-0378">Hydrolase</keyword>
<dbReference type="InterPro" id="IPR003960">
    <property type="entry name" value="ATPase_AAA_CS"/>
</dbReference>
<evidence type="ECO:0000256" key="6">
    <source>
        <dbReference type="ARBA" id="ARBA00022840"/>
    </source>
</evidence>
<comment type="catalytic activity">
    <reaction evidence="10">
        <text>ATP + H2O = ADP + phosphate + H(+)</text>
        <dbReference type="Rhea" id="RHEA:13065"/>
        <dbReference type="ChEBI" id="CHEBI:15377"/>
        <dbReference type="ChEBI" id="CHEBI:15378"/>
        <dbReference type="ChEBI" id="CHEBI:30616"/>
        <dbReference type="ChEBI" id="CHEBI:43474"/>
        <dbReference type="ChEBI" id="CHEBI:456216"/>
    </reaction>
    <physiologicalReaction direction="left-to-right" evidence="10">
        <dbReference type="Rhea" id="RHEA:13066"/>
    </physiologicalReaction>
</comment>
<dbReference type="GO" id="GO:0005778">
    <property type="term" value="C:peroxisomal membrane"/>
    <property type="evidence" value="ECO:0007669"/>
    <property type="project" value="TreeGrafter"/>
</dbReference>
<keyword evidence="13" id="KW-1185">Reference proteome</keyword>
<dbReference type="SMART" id="SM00382">
    <property type="entry name" value="AAA"/>
    <property type="match status" value="2"/>
</dbReference>
<dbReference type="Gene3D" id="1.10.8.60">
    <property type="match status" value="1"/>
</dbReference>
<dbReference type="GO" id="GO:0005524">
    <property type="term" value="F:ATP binding"/>
    <property type="evidence" value="ECO:0007669"/>
    <property type="project" value="UniProtKB-KW"/>
</dbReference>
<dbReference type="InterPro" id="IPR003959">
    <property type="entry name" value="ATPase_AAA_core"/>
</dbReference>
<dbReference type="InterPro" id="IPR003593">
    <property type="entry name" value="AAA+_ATPase"/>
</dbReference>
<evidence type="ECO:0000256" key="5">
    <source>
        <dbReference type="ARBA" id="ARBA00022801"/>
    </source>
</evidence>
<dbReference type="FunFam" id="3.40.50.300:FF:000109">
    <property type="entry name" value="Peroxisomal biogenesis factor 6"/>
    <property type="match status" value="1"/>
</dbReference>
<keyword evidence="6" id="KW-0067">ATP-binding</keyword>
<evidence type="ECO:0000256" key="9">
    <source>
        <dbReference type="ARBA" id="ARBA00034920"/>
    </source>
</evidence>